<keyword evidence="3" id="KW-1185">Reference proteome</keyword>
<dbReference type="InterPro" id="IPR036443">
    <property type="entry name" value="Znf_RanBP2_sf"/>
</dbReference>
<sequence length="400" mass="44601">IICFNSKRRASTDAFGETSLSVAKRSKGPLTVALADESPARQYDSDVSIYDSFHTRETDECRDTSDTDSYDSDKVQVDEYSIASSECSDFFYSNDSSSGADDVVVAAVAHAIFDTSSSDMNELFLADTEESDGPTTDVELCRADYWTCVKCKNRQNNPMYRYCEKCYQIRKTLFPPRPKKRKGRTKLTKRSLQTVASSSDERDFSDGMEKVSRKKKHISRVRKHKADFIVKRDKSSTDDENDSDFVVKEGQSSTNFNIKNKFLSNVVKMEILKSAKANLADSTSSANKDSGFSSSSSQEGRELSSDLVSVNSFDSASSQETFCSEIDEINLRKKRGSLEEMKSLESTASSSLSSLSSNSSEVTSSSSHETLCSEIEEIDLMKNRILLEEIKSPDSTNFIR</sequence>
<feature type="compositionally biased region" description="Basic residues" evidence="1">
    <location>
        <begin position="177"/>
        <end position="189"/>
    </location>
</feature>
<dbReference type="EMBL" id="WJQU01000003">
    <property type="protein sequence ID" value="KAJ6637466.1"/>
    <property type="molecule type" value="Genomic_DNA"/>
</dbReference>
<dbReference type="AlphaFoldDB" id="A0A9Q0MT31"/>
<name>A0A9Q0MT31_9DIPT</name>
<dbReference type="SUPFAM" id="SSF90209">
    <property type="entry name" value="Ran binding protein zinc finger-like"/>
    <property type="match status" value="1"/>
</dbReference>
<evidence type="ECO:0008006" key="4">
    <source>
        <dbReference type="Google" id="ProtNLM"/>
    </source>
</evidence>
<dbReference type="OrthoDB" id="24526at2759"/>
<dbReference type="Gene3D" id="2.30.30.380">
    <property type="entry name" value="Zn-finger domain of Sec23/24"/>
    <property type="match status" value="1"/>
</dbReference>
<feature type="compositionally biased region" description="Low complexity" evidence="1">
    <location>
        <begin position="284"/>
        <end position="298"/>
    </location>
</feature>
<evidence type="ECO:0000256" key="1">
    <source>
        <dbReference type="SAM" id="MobiDB-lite"/>
    </source>
</evidence>
<gene>
    <name evidence="2" type="ORF">Bhyg_10196</name>
</gene>
<feature type="compositionally biased region" description="Basic and acidic residues" evidence="1">
    <location>
        <begin position="199"/>
        <end position="211"/>
    </location>
</feature>
<organism evidence="2 3">
    <name type="scientific">Pseudolycoriella hygida</name>
    <dbReference type="NCBI Taxonomy" id="35572"/>
    <lineage>
        <taxon>Eukaryota</taxon>
        <taxon>Metazoa</taxon>
        <taxon>Ecdysozoa</taxon>
        <taxon>Arthropoda</taxon>
        <taxon>Hexapoda</taxon>
        <taxon>Insecta</taxon>
        <taxon>Pterygota</taxon>
        <taxon>Neoptera</taxon>
        <taxon>Endopterygota</taxon>
        <taxon>Diptera</taxon>
        <taxon>Nematocera</taxon>
        <taxon>Sciaroidea</taxon>
        <taxon>Sciaridae</taxon>
        <taxon>Pseudolycoriella</taxon>
    </lineage>
</organism>
<comment type="caution">
    <text evidence="2">The sequence shown here is derived from an EMBL/GenBank/DDBJ whole genome shotgun (WGS) entry which is preliminary data.</text>
</comment>
<feature type="region of interest" description="Disordered" evidence="1">
    <location>
        <begin position="175"/>
        <end position="217"/>
    </location>
</feature>
<evidence type="ECO:0000313" key="2">
    <source>
        <dbReference type="EMBL" id="KAJ6637466.1"/>
    </source>
</evidence>
<protein>
    <recommendedName>
        <fullName evidence="4">RanBP2-type domain-containing protein</fullName>
    </recommendedName>
</protein>
<accession>A0A9Q0MT31</accession>
<feature type="region of interest" description="Disordered" evidence="1">
    <location>
        <begin position="278"/>
        <end position="299"/>
    </location>
</feature>
<reference evidence="2" key="1">
    <citation type="submission" date="2022-07" db="EMBL/GenBank/DDBJ databases">
        <authorList>
            <person name="Trinca V."/>
            <person name="Uliana J.V.C."/>
            <person name="Torres T.T."/>
            <person name="Ward R.J."/>
            <person name="Monesi N."/>
        </authorList>
    </citation>
    <scope>NUCLEOTIDE SEQUENCE</scope>
    <source>
        <strain evidence="2">HSMRA1968</strain>
        <tissue evidence="2">Whole embryos</tissue>
    </source>
</reference>
<feature type="non-terminal residue" evidence="2">
    <location>
        <position position="400"/>
    </location>
</feature>
<dbReference type="Proteomes" id="UP001151699">
    <property type="component" value="Chromosome X"/>
</dbReference>
<proteinExistence type="predicted"/>
<feature type="region of interest" description="Disordered" evidence="1">
    <location>
        <begin position="349"/>
        <end position="370"/>
    </location>
</feature>
<evidence type="ECO:0000313" key="3">
    <source>
        <dbReference type="Proteomes" id="UP001151699"/>
    </source>
</evidence>